<dbReference type="AlphaFoldDB" id="A0A2U3B6S5"/>
<keyword evidence="1" id="KW-0535">Nitrogen fixation</keyword>
<proteinExistence type="predicted"/>
<protein>
    <recommendedName>
        <fullName evidence="3">Dinitrogenase iron-molybdenum cofactor biosynthesis domain-containing protein</fullName>
    </recommendedName>
</protein>
<evidence type="ECO:0000313" key="4">
    <source>
        <dbReference type="EMBL" id="PWI32425.1"/>
    </source>
</evidence>
<dbReference type="InterPro" id="IPR036105">
    <property type="entry name" value="DiNase_FeMo-co_biosyn_sf"/>
</dbReference>
<dbReference type="Gene3D" id="3.30.420.130">
    <property type="entry name" value="Dinitrogenase iron-molybdenum cofactor biosynthesis domain"/>
    <property type="match status" value="1"/>
</dbReference>
<evidence type="ECO:0000259" key="3">
    <source>
        <dbReference type="Pfam" id="PF02579"/>
    </source>
</evidence>
<gene>
    <name evidence="4" type="ORF">DI392_15310</name>
</gene>
<dbReference type="Proteomes" id="UP000245362">
    <property type="component" value="Unassembled WGS sequence"/>
</dbReference>
<comment type="caution">
    <text evidence="4">The sequence shown here is derived from an EMBL/GenBank/DDBJ whole genome shotgun (WGS) entry which is preliminary data.</text>
</comment>
<keyword evidence="5" id="KW-1185">Reference proteome</keyword>
<accession>A0A2U3B6S5</accession>
<dbReference type="InterPro" id="IPR003731">
    <property type="entry name" value="Di-Nase_FeMo-co_biosynth"/>
</dbReference>
<feature type="domain" description="Dinitrogenase iron-molybdenum cofactor biosynthesis" evidence="3">
    <location>
        <begin position="14"/>
        <end position="100"/>
    </location>
</feature>
<organism evidence="4 5">
    <name type="scientific">Vibrio albus</name>
    <dbReference type="NCBI Taxonomy" id="2200953"/>
    <lineage>
        <taxon>Bacteria</taxon>
        <taxon>Pseudomonadati</taxon>
        <taxon>Pseudomonadota</taxon>
        <taxon>Gammaproteobacteria</taxon>
        <taxon>Vibrionales</taxon>
        <taxon>Vibrionaceae</taxon>
        <taxon>Vibrio</taxon>
    </lineage>
</organism>
<name>A0A2U3B6S5_9VIBR</name>
<evidence type="ECO:0000313" key="5">
    <source>
        <dbReference type="Proteomes" id="UP000245362"/>
    </source>
</evidence>
<evidence type="ECO:0000256" key="1">
    <source>
        <dbReference type="ARBA" id="ARBA00023231"/>
    </source>
</evidence>
<evidence type="ECO:0000256" key="2">
    <source>
        <dbReference type="SAM" id="MobiDB-lite"/>
    </source>
</evidence>
<sequence length="146" mass="16436">MESSMKVALTIWNNRISPVFDVAGHVLLLEAEQKEILHQQAFDLPVDSVMNKLTFLSAQKVDLLICGAISRSLQFAIEESGIKVYPFCSGEVSELIKAWQDDQLEQACFAMPGCGMGRRRGNRGRGNSCRSTDTSCRRQNQRNRRQ</sequence>
<dbReference type="OrthoDB" id="280278at2"/>
<feature type="region of interest" description="Disordered" evidence="2">
    <location>
        <begin position="119"/>
        <end position="146"/>
    </location>
</feature>
<dbReference type="EMBL" id="QFWT01000009">
    <property type="protein sequence ID" value="PWI32425.1"/>
    <property type="molecule type" value="Genomic_DNA"/>
</dbReference>
<reference evidence="4 5" key="1">
    <citation type="submission" date="2018-05" db="EMBL/GenBank/DDBJ databases">
        <title>Vibrio limimaris sp. nov., isolated from marine sediment.</title>
        <authorList>
            <person name="Li C.-M."/>
        </authorList>
    </citation>
    <scope>NUCLEOTIDE SEQUENCE [LARGE SCALE GENOMIC DNA]</scope>
    <source>
        <strain evidence="4 5">E4404</strain>
    </source>
</reference>
<dbReference type="SUPFAM" id="SSF53146">
    <property type="entry name" value="Nitrogenase accessory factor-like"/>
    <property type="match status" value="1"/>
</dbReference>
<dbReference type="Pfam" id="PF02579">
    <property type="entry name" value="Nitro_FeMo-Co"/>
    <property type="match status" value="1"/>
</dbReference>